<accession>A0A914ZLZ2</accession>
<reference evidence="2" key="1">
    <citation type="submission" date="2022-11" db="UniProtKB">
        <authorList>
            <consortium name="WormBaseParasite"/>
        </authorList>
    </citation>
    <scope>IDENTIFICATION</scope>
</reference>
<dbReference type="AlphaFoldDB" id="A0A914ZLZ2"/>
<sequence length="55" mass="6215">AVRFYVWIYTHTVSSKISLEALYGNLMYVGFVSKLSSSLKKRGCEGKLLLPISLF</sequence>
<protein>
    <submittedName>
        <fullName evidence="2">Methyltransferase domain-containing protein</fullName>
    </submittedName>
</protein>
<evidence type="ECO:0000313" key="1">
    <source>
        <dbReference type="Proteomes" id="UP000887569"/>
    </source>
</evidence>
<evidence type="ECO:0000313" key="2">
    <source>
        <dbReference type="WBParaSite" id="PgB07_g028_t04"/>
    </source>
</evidence>
<proteinExistence type="predicted"/>
<dbReference type="WBParaSite" id="PgB07_g028_t04">
    <property type="protein sequence ID" value="PgB07_g028_t04"/>
    <property type="gene ID" value="PgB07_g028"/>
</dbReference>
<name>A0A914ZLZ2_PARUN</name>
<dbReference type="Proteomes" id="UP000887569">
    <property type="component" value="Unplaced"/>
</dbReference>
<keyword evidence="1" id="KW-1185">Reference proteome</keyword>
<organism evidence="1 2">
    <name type="scientific">Parascaris univalens</name>
    <name type="common">Nematode worm</name>
    <dbReference type="NCBI Taxonomy" id="6257"/>
    <lineage>
        <taxon>Eukaryota</taxon>
        <taxon>Metazoa</taxon>
        <taxon>Ecdysozoa</taxon>
        <taxon>Nematoda</taxon>
        <taxon>Chromadorea</taxon>
        <taxon>Rhabditida</taxon>
        <taxon>Spirurina</taxon>
        <taxon>Ascaridomorpha</taxon>
        <taxon>Ascaridoidea</taxon>
        <taxon>Ascarididae</taxon>
        <taxon>Parascaris</taxon>
    </lineage>
</organism>